<keyword evidence="4" id="KW-0560">Oxidoreductase</keyword>
<name>T1AS90_9ZZZZ</name>
<dbReference type="PANTHER" id="PTHR42913">
    <property type="entry name" value="APOPTOSIS-INDUCING FACTOR 1"/>
    <property type="match status" value="1"/>
</dbReference>
<feature type="domain" description="FAD/NAD(P)-binding" evidence="5">
    <location>
        <begin position="11"/>
        <end position="317"/>
    </location>
</feature>
<gene>
    <name evidence="6" type="ORF">B1A_10457</name>
</gene>
<evidence type="ECO:0000256" key="2">
    <source>
        <dbReference type="ARBA" id="ARBA00022630"/>
    </source>
</evidence>
<keyword evidence="6" id="KW-0808">Transferase</keyword>
<keyword evidence="3" id="KW-0274">FAD</keyword>
<proteinExistence type="predicted"/>
<dbReference type="NCBIfam" id="TIGR03169">
    <property type="entry name" value="Nterm_to_SelD"/>
    <property type="match status" value="1"/>
</dbReference>
<dbReference type="InterPro" id="IPR051169">
    <property type="entry name" value="NADH-Q_oxidoreductase"/>
</dbReference>
<reference evidence="6" key="1">
    <citation type="submission" date="2013-08" db="EMBL/GenBank/DDBJ databases">
        <authorList>
            <person name="Mendez C."/>
            <person name="Richter M."/>
            <person name="Ferrer M."/>
            <person name="Sanchez J."/>
        </authorList>
    </citation>
    <scope>NUCLEOTIDE SEQUENCE</scope>
</reference>
<dbReference type="Gene3D" id="3.50.50.100">
    <property type="match status" value="1"/>
</dbReference>
<dbReference type="AlphaFoldDB" id="T1AS90"/>
<keyword evidence="2" id="KW-0285">Flavoprotein</keyword>
<evidence type="ECO:0000256" key="3">
    <source>
        <dbReference type="ARBA" id="ARBA00022827"/>
    </source>
</evidence>
<sequence>MGYVEASDLKDLVLLGGGHSHVGVLKRFGERPFPGVRLTAICRDVRTPYSGMLPGLIAGHYTFDDAHIDLEPLCRFAGARLYHDEAIALDLAERKVVCKSRPPIRYDLLSINIGSTPAILEVPGAADSVVPVKPIQQFIARWEALCHRVLSREGPMRIGVVGAGAGGVEILLAVQFRLGRLLAAHGRRADHLQYYLFSDTGRILPTHNARTRRIFERILAKRRVRVLTGHRVVEVADGRLRRADGGEYVLDEILWATAARAAQWLAQSGLAVDDRGFVEVADTLQSLSHPNVFAAGDIAALVNHPLPKSGVFAVREGKALEQNLRRALSGHPLAPFRPQRQSLSLISTGDRHAVASRNGWALEGRLLW</sequence>
<dbReference type="InterPro" id="IPR036188">
    <property type="entry name" value="FAD/NAD-bd_sf"/>
</dbReference>
<evidence type="ECO:0000313" key="6">
    <source>
        <dbReference type="EMBL" id="EQD59403.1"/>
    </source>
</evidence>
<protein>
    <submittedName>
        <fullName evidence="6">Selenide, water dikinase</fullName>
    </submittedName>
</protein>
<accession>T1AS90</accession>
<organism evidence="6">
    <name type="scientific">mine drainage metagenome</name>
    <dbReference type="NCBI Taxonomy" id="410659"/>
    <lineage>
        <taxon>unclassified sequences</taxon>
        <taxon>metagenomes</taxon>
        <taxon>ecological metagenomes</taxon>
    </lineage>
</organism>
<dbReference type="EMBL" id="AUZX01007442">
    <property type="protein sequence ID" value="EQD59403.1"/>
    <property type="molecule type" value="Genomic_DNA"/>
</dbReference>
<dbReference type="GO" id="GO:0003955">
    <property type="term" value="F:NAD(P)H dehydrogenase (quinone) activity"/>
    <property type="evidence" value="ECO:0007669"/>
    <property type="project" value="TreeGrafter"/>
</dbReference>
<keyword evidence="6" id="KW-0418">Kinase</keyword>
<dbReference type="Pfam" id="PF07992">
    <property type="entry name" value="Pyr_redox_2"/>
    <property type="match status" value="1"/>
</dbReference>
<reference evidence="6" key="2">
    <citation type="journal article" date="2014" name="ISME J.">
        <title>Microbial stratification in low pH oxic and suboxic macroscopic growths along an acid mine drainage.</title>
        <authorList>
            <person name="Mendez-Garcia C."/>
            <person name="Mesa V."/>
            <person name="Sprenger R.R."/>
            <person name="Richter M."/>
            <person name="Diez M.S."/>
            <person name="Solano J."/>
            <person name="Bargiela R."/>
            <person name="Golyshina O.V."/>
            <person name="Manteca A."/>
            <person name="Ramos J.L."/>
            <person name="Gallego J.R."/>
            <person name="Llorente I."/>
            <person name="Martins Dos Santos V.A."/>
            <person name="Jensen O.N."/>
            <person name="Pelaez A.I."/>
            <person name="Sanchez J."/>
            <person name="Ferrer M."/>
        </authorList>
    </citation>
    <scope>NUCLEOTIDE SEQUENCE</scope>
</reference>
<dbReference type="GO" id="GO:0019646">
    <property type="term" value="P:aerobic electron transport chain"/>
    <property type="evidence" value="ECO:0007669"/>
    <property type="project" value="TreeGrafter"/>
</dbReference>
<comment type="cofactor">
    <cofactor evidence="1">
        <name>FAD</name>
        <dbReference type="ChEBI" id="CHEBI:57692"/>
    </cofactor>
</comment>
<dbReference type="PANTHER" id="PTHR42913:SF9">
    <property type="entry name" value="SLR1591 PROTEIN"/>
    <property type="match status" value="1"/>
</dbReference>
<dbReference type="SUPFAM" id="SSF51905">
    <property type="entry name" value="FAD/NAD(P)-binding domain"/>
    <property type="match status" value="2"/>
</dbReference>
<dbReference type="GO" id="GO:0016301">
    <property type="term" value="F:kinase activity"/>
    <property type="evidence" value="ECO:0007669"/>
    <property type="project" value="UniProtKB-KW"/>
</dbReference>
<evidence type="ECO:0000256" key="4">
    <source>
        <dbReference type="ARBA" id="ARBA00023002"/>
    </source>
</evidence>
<evidence type="ECO:0000259" key="5">
    <source>
        <dbReference type="Pfam" id="PF07992"/>
    </source>
</evidence>
<dbReference type="InterPro" id="IPR023753">
    <property type="entry name" value="FAD/NAD-binding_dom"/>
</dbReference>
<dbReference type="PRINTS" id="PR00368">
    <property type="entry name" value="FADPNR"/>
</dbReference>
<feature type="non-terminal residue" evidence="6">
    <location>
        <position position="368"/>
    </location>
</feature>
<dbReference type="InterPro" id="IPR017584">
    <property type="entry name" value="Pyridine_nucleo_diS_OxRdtase_N"/>
</dbReference>
<evidence type="ECO:0000256" key="1">
    <source>
        <dbReference type="ARBA" id="ARBA00001974"/>
    </source>
</evidence>
<comment type="caution">
    <text evidence="6">The sequence shown here is derived from an EMBL/GenBank/DDBJ whole genome shotgun (WGS) entry which is preliminary data.</text>
</comment>